<dbReference type="SUPFAM" id="SSF46785">
    <property type="entry name" value="Winged helix' DNA-binding domain"/>
    <property type="match status" value="1"/>
</dbReference>
<name>A0A068VV25_PROFF</name>
<dbReference type="GeneID" id="61222927"/>
<dbReference type="PATRIC" id="fig|66712.6.peg.316"/>
<dbReference type="InterPro" id="IPR036388">
    <property type="entry name" value="WH-like_DNA-bd_sf"/>
</dbReference>
<dbReference type="Pfam" id="PF03551">
    <property type="entry name" value="PadR"/>
    <property type="match status" value="1"/>
</dbReference>
<sequence length="190" mass="20524">MYGAFGRGPGGRGRRDNGFDGGLAAPFDQIEKQFRDFVQARTQSRAARGDVRAAVLALLSEEPMHGYQIIHEIDKRSAGAWKPSAGSVYPTLQMLADEGLVSLEEQDGKKVYSLTETGRSEAEAASDKPKPWESAADNDLPESMVLPRATARLVQAVGQVVTTGNASTTQAVTEVIDEARRKVYSILAQD</sequence>
<feature type="compositionally biased region" description="Basic and acidic residues" evidence="1">
    <location>
        <begin position="118"/>
        <end position="131"/>
    </location>
</feature>
<dbReference type="PANTHER" id="PTHR43252:SF2">
    <property type="entry name" value="TRANSCRIPTION REGULATOR, PADR-LIKE FAMILY"/>
    <property type="match status" value="1"/>
</dbReference>
<gene>
    <name evidence="3" type="primary">padR</name>
    <name evidence="3" type="ORF">PFCIRM138_06725</name>
</gene>
<dbReference type="AlphaFoldDB" id="A0A068VV25"/>
<protein>
    <submittedName>
        <fullName evidence="3">PadR, Transcriptional regulator PadR-like family</fullName>
    </submittedName>
</protein>
<feature type="region of interest" description="Disordered" evidence="1">
    <location>
        <begin position="1"/>
        <end position="22"/>
    </location>
</feature>
<proteinExistence type="predicted"/>
<dbReference type="EMBL" id="LM676401">
    <property type="protein sequence ID" value="CEP26350.1"/>
    <property type="molecule type" value="Genomic_DNA"/>
</dbReference>
<organism evidence="3">
    <name type="scientific">Propionibacterium freudenreichii subsp. freudenreichii</name>
    <dbReference type="NCBI Taxonomy" id="66712"/>
    <lineage>
        <taxon>Bacteria</taxon>
        <taxon>Bacillati</taxon>
        <taxon>Actinomycetota</taxon>
        <taxon>Actinomycetes</taxon>
        <taxon>Propionibacteriales</taxon>
        <taxon>Propionibacteriaceae</taxon>
        <taxon>Propionibacterium</taxon>
    </lineage>
</organism>
<dbReference type="InterPro" id="IPR036390">
    <property type="entry name" value="WH_DNA-bd_sf"/>
</dbReference>
<dbReference type="RefSeq" id="WP_013160262.1">
    <property type="nucleotide sequence ID" value="NZ_CP010341.1"/>
</dbReference>
<dbReference type="CDD" id="cd00090">
    <property type="entry name" value="HTH_ARSR"/>
    <property type="match status" value="1"/>
</dbReference>
<feature type="region of interest" description="Disordered" evidence="1">
    <location>
        <begin position="115"/>
        <end position="141"/>
    </location>
</feature>
<dbReference type="KEGG" id="pfre:RM25_0303"/>
<feature type="domain" description="Transcription regulator PadR N-terminal" evidence="2">
    <location>
        <begin position="55"/>
        <end position="123"/>
    </location>
</feature>
<feature type="compositionally biased region" description="Gly residues" evidence="1">
    <location>
        <begin position="1"/>
        <end position="11"/>
    </location>
</feature>
<accession>A0A068VV25</accession>
<dbReference type="InterPro" id="IPR011991">
    <property type="entry name" value="ArsR-like_HTH"/>
</dbReference>
<reference evidence="3" key="1">
    <citation type="submission" date="2014-08" db="EMBL/GenBank/DDBJ databases">
        <authorList>
            <person name="Falentin Helene"/>
        </authorList>
    </citation>
    <scope>NUCLEOTIDE SEQUENCE</scope>
</reference>
<evidence type="ECO:0000313" key="3">
    <source>
        <dbReference type="EMBL" id="CEP26350.1"/>
    </source>
</evidence>
<evidence type="ECO:0000256" key="1">
    <source>
        <dbReference type="SAM" id="MobiDB-lite"/>
    </source>
</evidence>
<evidence type="ECO:0000259" key="2">
    <source>
        <dbReference type="Pfam" id="PF03551"/>
    </source>
</evidence>
<dbReference type="InterPro" id="IPR005149">
    <property type="entry name" value="Tscrpt_reg_PadR_N"/>
</dbReference>
<dbReference type="PANTHER" id="PTHR43252">
    <property type="entry name" value="TRANSCRIPTIONAL REGULATOR YQJI"/>
    <property type="match status" value="1"/>
</dbReference>
<dbReference type="Gene3D" id="1.10.10.10">
    <property type="entry name" value="Winged helix-like DNA-binding domain superfamily/Winged helix DNA-binding domain"/>
    <property type="match status" value="1"/>
</dbReference>